<sequence>MKDVNKNGNPVLYYQIYSSVNYQRNVKKLKPGKSSLATYQNMSRNNITISLGTYKGILKEQSLKRIALERAFKHFEKGNITEKDLKGLEYEFKITEDDIEKMFEDYAILKFKIFFRNNEEIKEGTPEGMIINEIIDELNVSISKAKNEYLKRMYIKWGKSFAVYNEGLAAALSNKIEKLARQNK</sequence>
<proteinExistence type="predicted"/>
<dbReference type="RefSeq" id="WP_310262180.1">
    <property type="nucleotide sequence ID" value="NZ_JAVDWA010000010.1"/>
</dbReference>
<accession>A0ABU1U5K5</accession>
<dbReference type="Proteomes" id="UP001258181">
    <property type="component" value="Unassembled WGS sequence"/>
</dbReference>
<comment type="caution">
    <text evidence="1">The sequence shown here is derived from an EMBL/GenBank/DDBJ whole genome shotgun (WGS) entry which is preliminary data.</text>
</comment>
<reference evidence="1 2" key="1">
    <citation type="submission" date="2023-07" db="EMBL/GenBank/DDBJ databases">
        <title>Sorghum-associated microbial communities from plants grown in Nebraska, USA.</title>
        <authorList>
            <person name="Schachtman D."/>
        </authorList>
    </citation>
    <scope>NUCLEOTIDE SEQUENCE [LARGE SCALE GENOMIC DNA]</scope>
    <source>
        <strain evidence="1 2">BE211</strain>
    </source>
</reference>
<gene>
    <name evidence="1" type="ORF">J2X07_003735</name>
</gene>
<keyword evidence="2" id="KW-1185">Reference proteome</keyword>
<evidence type="ECO:0000313" key="1">
    <source>
        <dbReference type="EMBL" id="MDR7074738.1"/>
    </source>
</evidence>
<name>A0ABU1U5K5_9BACL</name>
<evidence type="ECO:0000313" key="2">
    <source>
        <dbReference type="Proteomes" id="UP001258181"/>
    </source>
</evidence>
<organism evidence="1 2">
    <name type="scientific">Fictibacillus barbaricus</name>
    <dbReference type="NCBI Taxonomy" id="182136"/>
    <lineage>
        <taxon>Bacteria</taxon>
        <taxon>Bacillati</taxon>
        <taxon>Bacillota</taxon>
        <taxon>Bacilli</taxon>
        <taxon>Bacillales</taxon>
        <taxon>Fictibacillaceae</taxon>
        <taxon>Fictibacillus</taxon>
    </lineage>
</organism>
<protein>
    <submittedName>
        <fullName evidence="1">Uncharacterized protein</fullName>
    </submittedName>
</protein>
<dbReference type="EMBL" id="JAVDWA010000010">
    <property type="protein sequence ID" value="MDR7074738.1"/>
    <property type="molecule type" value="Genomic_DNA"/>
</dbReference>